<dbReference type="Pfam" id="PF06839">
    <property type="entry name" value="Zn_ribbon_GRF"/>
    <property type="match status" value="1"/>
</dbReference>
<evidence type="ECO:0000256" key="3">
    <source>
        <dbReference type="ARBA" id="ARBA00022833"/>
    </source>
</evidence>
<dbReference type="InterPro" id="IPR010666">
    <property type="entry name" value="Znf_GRF"/>
</dbReference>
<keyword evidence="5" id="KW-1133">Transmembrane helix</keyword>
<reference evidence="8" key="1">
    <citation type="submission" date="2024-06" db="EMBL/GenBank/DDBJ databases">
        <authorList>
            <person name="Ryan C."/>
        </authorList>
    </citation>
    <scope>NUCLEOTIDE SEQUENCE [LARGE SCALE GENOMIC DNA]</scope>
</reference>
<evidence type="ECO:0000313" key="8">
    <source>
        <dbReference type="Proteomes" id="UP001497457"/>
    </source>
</evidence>
<dbReference type="Proteomes" id="UP001497457">
    <property type="component" value="Chromosome 8b"/>
</dbReference>
<gene>
    <name evidence="7" type="ORF">URODEC1_LOCUS111633</name>
</gene>
<organism evidence="7 8">
    <name type="scientific">Urochloa decumbens</name>
    <dbReference type="NCBI Taxonomy" id="240449"/>
    <lineage>
        <taxon>Eukaryota</taxon>
        <taxon>Viridiplantae</taxon>
        <taxon>Streptophyta</taxon>
        <taxon>Embryophyta</taxon>
        <taxon>Tracheophyta</taxon>
        <taxon>Spermatophyta</taxon>
        <taxon>Magnoliopsida</taxon>
        <taxon>Liliopsida</taxon>
        <taxon>Poales</taxon>
        <taxon>Poaceae</taxon>
        <taxon>PACMAD clade</taxon>
        <taxon>Panicoideae</taxon>
        <taxon>Panicodae</taxon>
        <taxon>Paniceae</taxon>
        <taxon>Melinidinae</taxon>
        <taxon>Urochloa</taxon>
    </lineage>
</organism>
<evidence type="ECO:0000259" key="6">
    <source>
        <dbReference type="PROSITE" id="PS51999"/>
    </source>
</evidence>
<dbReference type="PANTHER" id="PTHR33680:SF7">
    <property type="entry name" value="OS02G0474200 PROTEIN"/>
    <property type="match status" value="1"/>
</dbReference>
<keyword evidence="8" id="KW-1185">Reference proteome</keyword>
<dbReference type="PROSITE" id="PS51999">
    <property type="entry name" value="ZF_GRF"/>
    <property type="match status" value="1"/>
</dbReference>
<keyword evidence="5" id="KW-0812">Transmembrane</keyword>
<keyword evidence="2 4" id="KW-0863">Zinc-finger</keyword>
<dbReference type="EMBL" id="OZ075118">
    <property type="protein sequence ID" value="CAL5086516.1"/>
    <property type="molecule type" value="Genomic_DNA"/>
</dbReference>
<evidence type="ECO:0000256" key="5">
    <source>
        <dbReference type="SAM" id="Phobius"/>
    </source>
</evidence>
<feature type="transmembrane region" description="Helical" evidence="5">
    <location>
        <begin position="136"/>
        <end position="157"/>
    </location>
</feature>
<evidence type="ECO:0000256" key="2">
    <source>
        <dbReference type="ARBA" id="ARBA00022771"/>
    </source>
</evidence>
<evidence type="ECO:0000313" key="7">
    <source>
        <dbReference type="EMBL" id="CAL5086516.1"/>
    </source>
</evidence>
<proteinExistence type="predicted"/>
<accession>A0ABC9G1Z2</accession>
<evidence type="ECO:0000256" key="4">
    <source>
        <dbReference type="PROSITE-ProRule" id="PRU01343"/>
    </source>
</evidence>
<keyword evidence="5" id="KW-0472">Membrane</keyword>
<dbReference type="GO" id="GO:0008270">
    <property type="term" value="F:zinc ion binding"/>
    <property type="evidence" value="ECO:0007669"/>
    <property type="project" value="UniProtKB-KW"/>
</dbReference>
<keyword evidence="1" id="KW-0479">Metal-binding</keyword>
<reference evidence="7 8" key="2">
    <citation type="submission" date="2024-10" db="EMBL/GenBank/DDBJ databases">
        <authorList>
            <person name="Ryan C."/>
        </authorList>
    </citation>
    <scope>NUCLEOTIDE SEQUENCE [LARGE SCALE GENOMIC DNA]</scope>
</reference>
<feature type="domain" description="GRF-type" evidence="6">
    <location>
        <begin position="23"/>
        <end position="68"/>
    </location>
</feature>
<protein>
    <recommendedName>
        <fullName evidence="6">GRF-type domain-containing protein</fullName>
    </recommendedName>
</protein>
<dbReference type="PANTHER" id="PTHR33680">
    <property type="entry name" value="OS07G0190500 PROTEIN"/>
    <property type="match status" value="1"/>
</dbReference>
<keyword evidence="3" id="KW-0862">Zinc</keyword>
<dbReference type="AlphaFoldDB" id="A0ABC9G1Z2"/>
<evidence type="ECO:0000256" key="1">
    <source>
        <dbReference type="ARBA" id="ARBA00022723"/>
    </source>
</evidence>
<name>A0ABC9G1Z2_9POAL</name>
<sequence length="158" mass="17689">MAASSSSSSMRLRKRPHIPLIFCPDCGWRKVLELTSKTPKNPDKIFFTCPNQKRDNTGCGFYMWEGEYVDYLRDKLGMRVEAMDEVAERREIGLGAVQGQEVAVDGRQDQGNVVVKEIELNTLILVVKEICALLKAMRALCVCGVAVLIVILIVVLMK</sequence>